<sequence>MLLAAGCVLLAAACSDDDDSYLVRETDSIRFASCLASSREITLRCEGSWRTVVPEDAQWLSTSPSEGIGSGQFEWITVSATHNRSAERTATIYLENGGKQYPITVTQADGAVVYGTPYVEGNLIEQEPSKARLCFTYANAYGDETIAVSCTPGGDSQGLTVAGTSVSLVNGGATVALDIAGTPTTPGYAVFTVSVDGTEIGSARAKVYAMSEMPIEGLPVKWEFCPVKGSTEDVNALKARQPDWVTSAHSLVSEDGRAYITVVEAAGKTAAAVNGWAYNDGHAYLKGLYVGDYWLQKIPVKYLVPGTMLNCTGSIGGSGSSAGFFLIEYSADGQTWLRADGAKTGTFNNTEVTYHVRAYDSPLFEGENTGYFSYDFPVDVTINSGTLWVRYRVAANVRITANNTITTGGGGSTRLKGTFSVSVVDGESN</sequence>
<protein>
    <recommendedName>
        <fullName evidence="1">BACON domain-containing protein</fullName>
    </recommendedName>
</protein>
<evidence type="ECO:0000313" key="3">
    <source>
        <dbReference type="Proteomes" id="UP000195772"/>
    </source>
</evidence>
<reference evidence="3" key="1">
    <citation type="submission" date="2017-04" db="EMBL/GenBank/DDBJ databases">
        <title>Function of individual gut microbiota members based on whole genome sequencing of pure cultures obtained from chicken caecum.</title>
        <authorList>
            <person name="Medvecky M."/>
            <person name="Cejkova D."/>
            <person name="Polansky O."/>
            <person name="Karasova D."/>
            <person name="Kubasova T."/>
            <person name="Cizek A."/>
            <person name="Rychlik I."/>
        </authorList>
    </citation>
    <scope>NUCLEOTIDE SEQUENCE [LARGE SCALE GENOMIC DNA]</scope>
    <source>
        <strain evidence="3">An90</strain>
    </source>
</reference>
<dbReference type="InterPro" id="IPR024361">
    <property type="entry name" value="BACON"/>
</dbReference>
<dbReference type="Pfam" id="PF13004">
    <property type="entry name" value="BACON"/>
    <property type="match status" value="1"/>
</dbReference>
<comment type="caution">
    <text evidence="2">The sequence shown here is derived from an EMBL/GenBank/DDBJ whole genome shotgun (WGS) entry which is preliminary data.</text>
</comment>
<evidence type="ECO:0000259" key="1">
    <source>
        <dbReference type="Pfam" id="PF13004"/>
    </source>
</evidence>
<gene>
    <name evidence="2" type="ORF">B5G41_09585</name>
</gene>
<proteinExistence type="predicted"/>
<evidence type="ECO:0000313" key="2">
    <source>
        <dbReference type="EMBL" id="OUN02779.1"/>
    </source>
</evidence>
<dbReference type="InterPro" id="IPR013783">
    <property type="entry name" value="Ig-like_fold"/>
</dbReference>
<dbReference type="eggNOG" id="ENOG502ZX06">
    <property type="taxonomic scope" value="Bacteria"/>
</dbReference>
<name>A0A1Y3QZF0_9BACT</name>
<dbReference type="Proteomes" id="UP000195772">
    <property type="component" value="Unassembled WGS sequence"/>
</dbReference>
<dbReference type="Gene3D" id="2.60.40.10">
    <property type="entry name" value="Immunoglobulins"/>
    <property type="match status" value="1"/>
</dbReference>
<dbReference type="AlphaFoldDB" id="A0A1Y3QZF0"/>
<organism evidence="2 3">
    <name type="scientific">Alistipes onderdonkii</name>
    <dbReference type="NCBI Taxonomy" id="328813"/>
    <lineage>
        <taxon>Bacteria</taxon>
        <taxon>Pseudomonadati</taxon>
        <taxon>Bacteroidota</taxon>
        <taxon>Bacteroidia</taxon>
        <taxon>Bacteroidales</taxon>
        <taxon>Rikenellaceae</taxon>
        <taxon>Alistipes</taxon>
    </lineage>
</organism>
<feature type="domain" description="BACON" evidence="1">
    <location>
        <begin position="51"/>
        <end position="108"/>
    </location>
</feature>
<dbReference type="EMBL" id="NFHB01000006">
    <property type="protein sequence ID" value="OUN02779.1"/>
    <property type="molecule type" value="Genomic_DNA"/>
</dbReference>
<dbReference type="CDD" id="cd14948">
    <property type="entry name" value="BACON"/>
    <property type="match status" value="1"/>
</dbReference>
<accession>A0A1Y3QZF0</accession>